<dbReference type="Pfam" id="PF00512">
    <property type="entry name" value="HisKA"/>
    <property type="match status" value="1"/>
</dbReference>
<keyword evidence="7 14" id="KW-0418">Kinase</keyword>
<feature type="transmembrane region" description="Helical" evidence="11">
    <location>
        <begin position="180"/>
        <end position="203"/>
    </location>
</feature>
<feature type="transmembrane region" description="Helical" evidence="11">
    <location>
        <begin position="29"/>
        <end position="50"/>
    </location>
</feature>
<proteinExistence type="predicted"/>
<dbReference type="Gene3D" id="6.10.340.10">
    <property type="match status" value="1"/>
</dbReference>
<dbReference type="CDD" id="cd06225">
    <property type="entry name" value="HAMP"/>
    <property type="match status" value="1"/>
</dbReference>
<keyword evidence="8 11" id="KW-1133">Transmembrane helix</keyword>
<evidence type="ECO:0000259" key="13">
    <source>
        <dbReference type="PROSITE" id="PS50885"/>
    </source>
</evidence>
<evidence type="ECO:0000256" key="10">
    <source>
        <dbReference type="ARBA" id="ARBA00023136"/>
    </source>
</evidence>
<evidence type="ECO:0000256" key="2">
    <source>
        <dbReference type="ARBA" id="ARBA00004236"/>
    </source>
</evidence>
<dbReference type="PROSITE" id="PS50885">
    <property type="entry name" value="HAMP"/>
    <property type="match status" value="1"/>
</dbReference>
<organism evidence="14 15">
    <name type="scientific">Quadrisphaera granulorum</name>
    <dbReference type="NCBI Taxonomy" id="317664"/>
    <lineage>
        <taxon>Bacteria</taxon>
        <taxon>Bacillati</taxon>
        <taxon>Actinomycetota</taxon>
        <taxon>Actinomycetes</taxon>
        <taxon>Kineosporiales</taxon>
        <taxon>Kineosporiaceae</taxon>
        <taxon>Quadrisphaera</taxon>
    </lineage>
</organism>
<evidence type="ECO:0000259" key="12">
    <source>
        <dbReference type="PROSITE" id="PS50109"/>
    </source>
</evidence>
<dbReference type="PANTHER" id="PTHR45436:SF5">
    <property type="entry name" value="SENSOR HISTIDINE KINASE TRCS"/>
    <property type="match status" value="1"/>
</dbReference>
<evidence type="ECO:0000256" key="9">
    <source>
        <dbReference type="ARBA" id="ARBA00023012"/>
    </source>
</evidence>
<evidence type="ECO:0000256" key="8">
    <source>
        <dbReference type="ARBA" id="ARBA00022989"/>
    </source>
</evidence>
<evidence type="ECO:0000256" key="7">
    <source>
        <dbReference type="ARBA" id="ARBA00022777"/>
    </source>
</evidence>
<dbReference type="PROSITE" id="PS50109">
    <property type="entry name" value="HIS_KIN"/>
    <property type="match status" value="1"/>
</dbReference>
<evidence type="ECO:0000313" key="14">
    <source>
        <dbReference type="EMBL" id="PWJ56358.1"/>
    </source>
</evidence>
<keyword evidence="6 11" id="KW-0812">Transmembrane</keyword>
<evidence type="ECO:0000256" key="1">
    <source>
        <dbReference type="ARBA" id="ARBA00000085"/>
    </source>
</evidence>
<dbReference type="GO" id="GO:0005886">
    <property type="term" value="C:plasma membrane"/>
    <property type="evidence" value="ECO:0007669"/>
    <property type="project" value="UniProtKB-SubCell"/>
</dbReference>
<dbReference type="PANTHER" id="PTHR45436">
    <property type="entry name" value="SENSOR HISTIDINE KINASE YKOH"/>
    <property type="match status" value="1"/>
</dbReference>
<dbReference type="InterPro" id="IPR036097">
    <property type="entry name" value="HisK_dim/P_sf"/>
</dbReference>
<dbReference type="SMART" id="SM00304">
    <property type="entry name" value="HAMP"/>
    <property type="match status" value="1"/>
</dbReference>
<dbReference type="InterPro" id="IPR050428">
    <property type="entry name" value="TCS_sensor_his_kinase"/>
</dbReference>
<dbReference type="InterPro" id="IPR005467">
    <property type="entry name" value="His_kinase_dom"/>
</dbReference>
<evidence type="ECO:0000256" key="3">
    <source>
        <dbReference type="ARBA" id="ARBA00012438"/>
    </source>
</evidence>
<dbReference type="Pfam" id="PF02518">
    <property type="entry name" value="HATPase_c"/>
    <property type="match status" value="1"/>
</dbReference>
<dbReference type="CDD" id="cd00075">
    <property type="entry name" value="HATPase"/>
    <property type="match status" value="1"/>
</dbReference>
<comment type="caution">
    <text evidence="14">The sequence shown here is derived from an EMBL/GenBank/DDBJ whole genome shotgun (WGS) entry which is preliminary data.</text>
</comment>
<keyword evidence="9" id="KW-0902">Two-component regulatory system</keyword>
<dbReference type="Pfam" id="PF00672">
    <property type="entry name" value="HAMP"/>
    <property type="match status" value="1"/>
</dbReference>
<comment type="subcellular location">
    <subcellularLocation>
        <location evidence="2">Cell membrane</location>
    </subcellularLocation>
</comment>
<dbReference type="SUPFAM" id="SSF158472">
    <property type="entry name" value="HAMP domain-like"/>
    <property type="match status" value="1"/>
</dbReference>
<dbReference type="SUPFAM" id="SSF55874">
    <property type="entry name" value="ATPase domain of HSP90 chaperone/DNA topoisomerase II/histidine kinase"/>
    <property type="match status" value="1"/>
</dbReference>
<keyword evidence="10 11" id="KW-0472">Membrane</keyword>
<dbReference type="GO" id="GO:0000155">
    <property type="term" value="F:phosphorelay sensor kinase activity"/>
    <property type="evidence" value="ECO:0007669"/>
    <property type="project" value="InterPro"/>
</dbReference>
<gene>
    <name evidence="14" type="ORF">BXY45_101336</name>
</gene>
<protein>
    <recommendedName>
        <fullName evidence="3">histidine kinase</fullName>
        <ecNumber evidence="3">2.7.13.3</ecNumber>
    </recommendedName>
</protein>
<dbReference type="Gene3D" id="3.30.565.10">
    <property type="entry name" value="Histidine kinase-like ATPase, C-terminal domain"/>
    <property type="match status" value="1"/>
</dbReference>
<keyword evidence="4" id="KW-0597">Phosphoprotein</keyword>
<feature type="domain" description="HAMP" evidence="13">
    <location>
        <begin position="204"/>
        <end position="257"/>
    </location>
</feature>
<dbReference type="InterPro" id="IPR004358">
    <property type="entry name" value="Sig_transdc_His_kin-like_C"/>
</dbReference>
<reference evidence="14 15" key="1">
    <citation type="submission" date="2018-03" db="EMBL/GenBank/DDBJ databases">
        <title>Genomic Encyclopedia of Archaeal and Bacterial Type Strains, Phase II (KMG-II): from individual species to whole genera.</title>
        <authorList>
            <person name="Goeker M."/>
        </authorList>
    </citation>
    <scope>NUCLEOTIDE SEQUENCE [LARGE SCALE GENOMIC DNA]</scope>
    <source>
        <strain evidence="14 15">DSM 44889</strain>
    </source>
</reference>
<comment type="catalytic activity">
    <reaction evidence="1">
        <text>ATP + protein L-histidine = ADP + protein N-phospho-L-histidine.</text>
        <dbReference type="EC" id="2.7.13.3"/>
    </reaction>
</comment>
<dbReference type="AlphaFoldDB" id="A0A316AGG4"/>
<name>A0A316AGG4_9ACTN</name>
<evidence type="ECO:0000313" key="15">
    <source>
        <dbReference type="Proteomes" id="UP000245469"/>
    </source>
</evidence>
<evidence type="ECO:0000256" key="4">
    <source>
        <dbReference type="ARBA" id="ARBA00022553"/>
    </source>
</evidence>
<dbReference type="CDD" id="cd00082">
    <property type="entry name" value="HisKA"/>
    <property type="match status" value="1"/>
</dbReference>
<dbReference type="Gene3D" id="1.10.287.130">
    <property type="match status" value="1"/>
</dbReference>
<evidence type="ECO:0000256" key="11">
    <source>
        <dbReference type="SAM" id="Phobius"/>
    </source>
</evidence>
<dbReference type="EC" id="2.7.13.3" evidence="3"/>
<dbReference type="InterPro" id="IPR003660">
    <property type="entry name" value="HAMP_dom"/>
</dbReference>
<feature type="domain" description="Histidine kinase" evidence="12">
    <location>
        <begin position="265"/>
        <end position="491"/>
    </location>
</feature>
<accession>A0A316AGG4</accession>
<dbReference type="SMART" id="SM00387">
    <property type="entry name" value="HATPase_c"/>
    <property type="match status" value="1"/>
</dbReference>
<dbReference type="InterPro" id="IPR003594">
    <property type="entry name" value="HATPase_dom"/>
</dbReference>
<dbReference type="EMBL" id="QGDQ01000001">
    <property type="protein sequence ID" value="PWJ56358.1"/>
    <property type="molecule type" value="Genomic_DNA"/>
</dbReference>
<dbReference type="PRINTS" id="PR00344">
    <property type="entry name" value="BCTRLSENSOR"/>
</dbReference>
<evidence type="ECO:0000256" key="6">
    <source>
        <dbReference type="ARBA" id="ARBA00022692"/>
    </source>
</evidence>
<keyword evidence="15" id="KW-1185">Reference proteome</keyword>
<dbReference type="InterPro" id="IPR003661">
    <property type="entry name" value="HisK_dim/P_dom"/>
</dbReference>
<evidence type="ECO:0000256" key="5">
    <source>
        <dbReference type="ARBA" id="ARBA00022679"/>
    </source>
</evidence>
<dbReference type="InterPro" id="IPR036890">
    <property type="entry name" value="HATPase_C_sf"/>
</dbReference>
<dbReference type="SUPFAM" id="SSF47384">
    <property type="entry name" value="Homodimeric domain of signal transducing histidine kinase"/>
    <property type="match status" value="1"/>
</dbReference>
<sequence>MQDDGAVNTPRRVPLGMSRILPSALRSRLAVLFAAAVAVVIAAGVGLLAFATDRQFDAAVDTGLVTRTSALHQAIQRGDVRVVREDPIAELVAPDGTVVETSPAAAVLEARGGRASSTSSFLPATVLAEVRRSGEVSDSIELPRQGRVRFTASPVSVPEAGSVLVVGTRMRELDEAETRLVLLFLAGAPVLVASLGLAGWLLAGAALRPVADLTRRAARISAAELDQRLPQPPGADEVAVLARTLNGMLDRLEAAVRREREFVDDAAHELRTPIAVLRGELELALRLGRDLPADAAESLEAALSEADRLEHLAQDLLLLASAERGVSVRAPVDLTALAEREAPRLAAAHPVQVHVSGLPAVVDGDERALGRLLANLVANAESAGASRVQVRTSLVDGSGDVDGSAGTGGSARPWVRLVVADDGRGFPPELMATATERFTRGDAARTRSSSGAGLGLAIVAAVVTDHGGRLELGHDAELGGAAVSVELPLAR</sequence>
<keyword evidence="5" id="KW-0808">Transferase</keyword>
<dbReference type="Proteomes" id="UP000245469">
    <property type="component" value="Unassembled WGS sequence"/>
</dbReference>
<dbReference type="SMART" id="SM00388">
    <property type="entry name" value="HisKA"/>
    <property type="match status" value="1"/>
</dbReference>